<dbReference type="HOGENOM" id="CLU_007383_11_2_6"/>
<sequence length="276" mass="29662">MAHILILGLGDLGAGLAQALMRDGHRVSAIRRRNEAPPGVDLYAQDILEGTPLLPPDQVDLLYIILTPDGRDEAAYQRVFLGAPARLLDALAGQQPLPPVVFVSSTAVYGEAEGTVDELTPPRPARFNGRILLAAEEEISLRTVGTSVRFSGIYGPGRLRLLRQVDAIAGGEAPPAPVLTNRIHSADCVGLLRHLGERWLKNDAPPAVVIGTDQCPVSNLEVLGWLGERTGHPLGLVVPEQVPGRAVHSEYLGGGQYRLLHPDYRSGYQAVLQTLQ</sequence>
<keyword evidence="3" id="KW-1185">Reference proteome</keyword>
<dbReference type="SUPFAM" id="SSF51735">
    <property type="entry name" value="NAD(P)-binding Rossmann-fold domains"/>
    <property type="match status" value="1"/>
</dbReference>
<organism evidence="2 3">
    <name type="scientific">Isoalcanivorax pacificus W11-5</name>
    <dbReference type="NCBI Taxonomy" id="391936"/>
    <lineage>
        <taxon>Bacteria</taxon>
        <taxon>Pseudomonadati</taxon>
        <taxon>Pseudomonadota</taxon>
        <taxon>Gammaproteobacteria</taxon>
        <taxon>Oceanospirillales</taxon>
        <taxon>Alcanivoracaceae</taxon>
        <taxon>Isoalcanivorax</taxon>
    </lineage>
</organism>
<reference evidence="2 3" key="1">
    <citation type="journal article" date="2012" name="J. Bacteriol.">
        <title>Genome sequence of an alkane-degrading bacterium, Alcanivorax pacificus type strain W11-5, isolated from deep sea sediment.</title>
        <authorList>
            <person name="Lai Q."/>
            <person name="Shao Z."/>
        </authorList>
    </citation>
    <scope>NUCLEOTIDE SEQUENCE [LARGE SCALE GENOMIC DNA]</scope>
    <source>
        <strain evidence="2 3">W11-5</strain>
    </source>
</reference>
<dbReference type="AlphaFoldDB" id="A0A0B4XJA5"/>
<accession>A0A0B4XJA5</accession>
<dbReference type="STRING" id="391936.S7S_00265"/>
<protein>
    <recommendedName>
        <fullName evidence="1">NAD-dependent epimerase/dehydratase domain-containing protein</fullName>
    </recommendedName>
</protein>
<dbReference type="RefSeq" id="WP_008734293.1">
    <property type="nucleotide sequence ID" value="NZ_CP004387.1"/>
</dbReference>
<dbReference type="Proteomes" id="UP000006764">
    <property type="component" value="Chromosome"/>
</dbReference>
<dbReference type="EMBL" id="CP004387">
    <property type="protein sequence ID" value="AJD46477.1"/>
    <property type="molecule type" value="Genomic_DNA"/>
</dbReference>
<evidence type="ECO:0000313" key="2">
    <source>
        <dbReference type="EMBL" id="AJD46477.1"/>
    </source>
</evidence>
<proteinExistence type="predicted"/>
<dbReference type="OrthoDB" id="9808276at2"/>
<dbReference type="Gene3D" id="3.40.50.720">
    <property type="entry name" value="NAD(P)-binding Rossmann-like Domain"/>
    <property type="match status" value="1"/>
</dbReference>
<dbReference type="Pfam" id="PF01370">
    <property type="entry name" value="Epimerase"/>
    <property type="match status" value="1"/>
</dbReference>
<dbReference type="InterPro" id="IPR036291">
    <property type="entry name" value="NAD(P)-bd_dom_sf"/>
</dbReference>
<dbReference type="InterPro" id="IPR001509">
    <property type="entry name" value="Epimerase_deHydtase"/>
</dbReference>
<gene>
    <name evidence="2" type="ORF">S7S_00265</name>
</gene>
<name>A0A0B4XJA5_9GAMM</name>
<feature type="domain" description="NAD-dependent epimerase/dehydratase" evidence="1">
    <location>
        <begin position="4"/>
        <end position="157"/>
    </location>
</feature>
<evidence type="ECO:0000259" key="1">
    <source>
        <dbReference type="Pfam" id="PF01370"/>
    </source>
</evidence>
<evidence type="ECO:0000313" key="3">
    <source>
        <dbReference type="Proteomes" id="UP000006764"/>
    </source>
</evidence>
<dbReference type="KEGG" id="apac:S7S_00265"/>